<gene>
    <name evidence="1" type="ORF">EG849_01155</name>
</gene>
<name>A0A3P3WHM3_9FLAO</name>
<comment type="caution">
    <text evidence="1">The sequence shown here is derived from an EMBL/GenBank/DDBJ whole genome shotgun (WGS) entry which is preliminary data.</text>
</comment>
<proteinExistence type="predicted"/>
<dbReference type="AlphaFoldDB" id="A0A3P3WHM3"/>
<dbReference type="Pfam" id="PF14125">
    <property type="entry name" value="DUF4292"/>
    <property type="match status" value="1"/>
</dbReference>
<sequence>MKKYLILTLGIVMFSCNSKKAVIAEGNARETVASSEVIKNHYNLKRNFKTAYIKSSAKFKDDKLSQNVSAEIRIQKDEQILVSVRFLGITMAKAHITPKFVKYYEKIGGKYFEGDYSTLSRWLGTDLDFQKVQNMLIGEAMDDLRKGKYKTTVEDQLFKVADTSNKNTEKSFFFEAANYLIKKQEITQAKEDRMLLVSYPNHQDYPQVVMPTEVKIEAYQKGKKTNIDIQYNSISFDENLTFPYSVPEGYDRIYID</sequence>
<accession>A0A3P3WHM3</accession>
<evidence type="ECO:0000313" key="2">
    <source>
        <dbReference type="Proteomes" id="UP000271937"/>
    </source>
</evidence>
<dbReference type="Proteomes" id="UP000271937">
    <property type="component" value="Unassembled WGS sequence"/>
</dbReference>
<dbReference type="RefSeq" id="WP_125011249.1">
    <property type="nucleotide sequence ID" value="NZ_RQVR01000001.1"/>
</dbReference>
<organism evidence="1 2">
    <name type="scientific">Flavobacterium macacae</name>
    <dbReference type="NCBI Taxonomy" id="2488993"/>
    <lineage>
        <taxon>Bacteria</taxon>
        <taxon>Pseudomonadati</taxon>
        <taxon>Bacteroidota</taxon>
        <taxon>Flavobacteriia</taxon>
        <taxon>Flavobacteriales</taxon>
        <taxon>Flavobacteriaceae</taxon>
        <taxon>Flavobacterium</taxon>
    </lineage>
</organism>
<dbReference type="EMBL" id="RQVR01000001">
    <property type="protein sequence ID" value="RRJ94107.1"/>
    <property type="molecule type" value="Genomic_DNA"/>
</dbReference>
<dbReference type="PROSITE" id="PS51257">
    <property type="entry name" value="PROKAR_LIPOPROTEIN"/>
    <property type="match status" value="1"/>
</dbReference>
<evidence type="ECO:0000313" key="1">
    <source>
        <dbReference type="EMBL" id="RRJ94107.1"/>
    </source>
</evidence>
<dbReference type="OrthoDB" id="849114at2"/>
<dbReference type="InterPro" id="IPR025634">
    <property type="entry name" value="DUF4292"/>
</dbReference>
<protein>
    <submittedName>
        <fullName evidence="1">DUF4292 domain-containing protein</fullName>
    </submittedName>
</protein>
<reference evidence="1 2" key="1">
    <citation type="submission" date="2018-11" db="EMBL/GenBank/DDBJ databases">
        <title>Flavobacterium sp. nov., YIM 102600 draft genome.</title>
        <authorList>
            <person name="Li G."/>
            <person name="Jiang Y."/>
        </authorList>
    </citation>
    <scope>NUCLEOTIDE SEQUENCE [LARGE SCALE GENOMIC DNA]</scope>
    <source>
        <strain evidence="1 2">YIM 102600</strain>
    </source>
</reference>
<keyword evidence="2" id="KW-1185">Reference proteome</keyword>
<dbReference type="Gene3D" id="2.50.20.10">
    <property type="entry name" value="Lipoprotein localisation LolA/LolB/LppX"/>
    <property type="match status" value="1"/>
</dbReference>